<dbReference type="AlphaFoldDB" id="A0A388M5X2"/>
<evidence type="ECO:0000313" key="3">
    <source>
        <dbReference type="EMBL" id="GBG89872.1"/>
    </source>
</evidence>
<feature type="region of interest" description="Disordered" evidence="1">
    <location>
        <begin position="290"/>
        <end position="340"/>
    </location>
</feature>
<dbReference type="InterPro" id="IPR041588">
    <property type="entry name" value="Integrase_H2C2"/>
</dbReference>
<feature type="compositionally biased region" description="Polar residues" evidence="1">
    <location>
        <begin position="234"/>
        <end position="243"/>
    </location>
</feature>
<dbReference type="PROSITE" id="PS50994">
    <property type="entry name" value="INTEGRASE"/>
    <property type="match status" value="1"/>
</dbReference>
<feature type="region of interest" description="Disordered" evidence="1">
    <location>
        <begin position="56"/>
        <end position="77"/>
    </location>
</feature>
<dbReference type="Pfam" id="PF00665">
    <property type="entry name" value="rve"/>
    <property type="match status" value="1"/>
</dbReference>
<dbReference type="Gramene" id="GBG89872">
    <property type="protein sequence ID" value="GBG89872"/>
    <property type="gene ID" value="CBR_g49720"/>
</dbReference>
<dbReference type="Gene3D" id="1.10.340.70">
    <property type="match status" value="1"/>
</dbReference>
<feature type="region of interest" description="Disordered" evidence="1">
    <location>
        <begin position="709"/>
        <end position="731"/>
    </location>
</feature>
<gene>
    <name evidence="3" type="ORF">CBR_g49720</name>
</gene>
<dbReference type="STRING" id="69332.A0A388M5X2"/>
<evidence type="ECO:0000259" key="2">
    <source>
        <dbReference type="PROSITE" id="PS50994"/>
    </source>
</evidence>
<dbReference type="Gene3D" id="3.30.420.10">
    <property type="entry name" value="Ribonuclease H-like superfamily/Ribonuclease H"/>
    <property type="match status" value="1"/>
</dbReference>
<organism evidence="3 4">
    <name type="scientific">Chara braunii</name>
    <name type="common">Braun's stonewort</name>
    <dbReference type="NCBI Taxonomy" id="69332"/>
    <lineage>
        <taxon>Eukaryota</taxon>
        <taxon>Viridiplantae</taxon>
        <taxon>Streptophyta</taxon>
        <taxon>Charophyceae</taxon>
        <taxon>Charales</taxon>
        <taxon>Characeae</taxon>
        <taxon>Chara</taxon>
    </lineage>
</organism>
<feature type="domain" description="Integrase catalytic" evidence="2">
    <location>
        <begin position="852"/>
        <end position="977"/>
    </location>
</feature>
<feature type="region of interest" description="Disordered" evidence="1">
    <location>
        <begin position="1"/>
        <end position="39"/>
    </location>
</feature>
<dbReference type="GO" id="GO:0003676">
    <property type="term" value="F:nucleic acid binding"/>
    <property type="evidence" value="ECO:0007669"/>
    <property type="project" value="InterPro"/>
</dbReference>
<dbReference type="PANTHER" id="PTHR37984">
    <property type="entry name" value="PROTEIN CBG26694"/>
    <property type="match status" value="1"/>
</dbReference>
<comment type="caution">
    <text evidence="3">The sequence shown here is derived from an EMBL/GenBank/DDBJ whole genome shotgun (WGS) entry which is preliminary data.</text>
</comment>
<dbReference type="SUPFAM" id="SSF53098">
    <property type="entry name" value="Ribonuclease H-like"/>
    <property type="match status" value="1"/>
</dbReference>
<dbReference type="EMBL" id="BFEA01000767">
    <property type="protein sequence ID" value="GBG89872.1"/>
    <property type="molecule type" value="Genomic_DNA"/>
</dbReference>
<keyword evidence="4" id="KW-1185">Reference proteome</keyword>
<dbReference type="Pfam" id="PF17921">
    <property type="entry name" value="Integrase_H2C2"/>
    <property type="match status" value="1"/>
</dbReference>
<protein>
    <recommendedName>
        <fullName evidence="2">Integrase catalytic domain-containing protein</fullName>
    </recommendedName>
</protein>
<dbReference type="InterPro" id="IPR050951">
    <property type="entry name" value="Retrovirus_Pol_polyprotein"/>
</dbReference>
<feature type="region of interest" description="Disordered" evidence="1">
    <location>
        <begin position="190"/>
        <end position="251"/>
    </location>
</feature>
<name>A0A388M5X2_CHABU</name>
<evidence type="ECO:0000313" key="4">
    <source>
        <dbReference type="Proteomes" id="UP000265515"/>
    </source>
</evidence>
<accession>A0A388M5X2</accession>
<dbReference type="InterPro" id="IPR012337">
    <property type="entry name" value="RNaseH-like_sf"/>
</dbReference>
<dbReference type="OrthoDB" id="5599163at2759"/>
<dbReference type="GO" id="GO:0015074">
    <property type="term" value="P:DNA integration"/>
    <property type="evidence" value="ECO:0007669"/>
    <property type="project" value="InterPro"/>
</dbReference>
<dbReference type="InterPro" id="IPR001584">
    <property type="entry name" value="Integrase_cat-core"/>
</dbReference>
<feature type="compositionally biased region" description="Acidic residues" evidence="1">
    <location>
        <begin position="711"/>
        <end position="723"/>
    </location>
</feature>
<reference evidence="3 4" key="1">
    <citation type="journal article" date="2018" name="Cell">
        <title>The Chara Genome: Secondary Complexity and Implications for Plant Terrestrialization.</title>
        <authorList>
            <person name="Nishiyama T."/>
            <person name="Sakayama H."/>
            <person name="Vries J.D."/>
            <person name="Buschmann H."/>
            <person name="Saint-Marcoux D."/>
            <person name="Ullrich K.K."/>
            <person name="Haas F.B."/>
            <person name="Vanderstraeten L."/>
            <person name="Becker D."/>
            <person name="Lang D."/>
            <person name="Vosolsobe S."/>
            <person name="Rombauts S."/>
            <person name="Wilhelmsson P.K.I."/>
            <person name="Janitza P."/>
            <person name="Kern R."/>
            <person name="Heyl A."/>
            <person name="Rumpler F."/>
            <person name="Villalobos L.I.A.C."/>
            <person name="Clay J.M."/>
            <person name="Skokan R."/>
            <person name="Toyoda A."/>
            <person name="Suzuki Y."/>
            <person name="Kagoshima H."/>
            <person name="Schijlen E."/>
            <person name="Tajeshwar N."/>
            <person name="Catarino B."/>
            <person name="Hetherington A.J."/>
            <person name="Saltykova A."/>
            <person name="Bonnot C."/>
            <person name="Breuninger H."/>
            <person name="Symeonidi A."/>
            <person name="Radhakrishnan G.V."/>
            <person name="Van Nieuwerburgh F."/>
            <person name="Deforce D."/>
            <person name="Chang C."/>
            <person name="Karol K.G."/>
            <person name="Hedrich R."/>
            <person name="Ulvskov P."/>
            <person name="Glockner G."/>
            <person name="Delwiche C.F."/>
            <person name="Petrasek J."/>
            <person name="Van de Peer Y."/>
            <person name="Friml J."/>
            <person name="Beilby M."/>
            <person name="Dolan L."/>
            <person name="Kohara Y."/>
            <person name="Sugano S."/>
            <person name="Fujiyama A."/>
            <person name="Delaux P.-M."/>
            <person name="Quint M."/>
            <person name="TheiBen G."/>
            <person name="Hagemann M."/>
            <person name="Harholt J."/>
            <person name="Dunand C."/>
            <person name="Zachgo S."/>
            <person name="Langdale J."/>
            <person name="Maumus F."/>
            <person name="Straeten D.V.D."/>
            <person name="Gould S.B."/>
            <person name="Rensing S.A."/>
        </authorList>
    </citation>
    <scope>NUCLEOTIDE SEQUENCE [LARGE SCALE GENOMIC DNA]</scope>
    <source>
        <strain evidence="3 4">S276</strain>
    </source>
</reference>
<dbReference type="Proteomes" id="UP000265515">
    <property type="component" value="Unassembled WGS sequence"/>
</dbReference>
<feature type="compositionally biased region" description="Basic and acidic residues" evidence="1">
    <location>
        <begin position="299"/>
        <end position="320"/>
    </location>
</feature>
<dbReference type="PANTHER" id="PTHR37984:SF5">
    <property type="entry name" value="PROTEIN NYNRIN-LIKE"/>
    <property type="match status" value="1"/>
</dbReference>
<proteinExistence type="predicted"/>
<evidence type="ECO:0000256" key="1">
    <source>
        <dbReference type="SAM" id="MobiDB-lite"/>
    </source>
</evidence>
<sequence>MVATSRVGVAGLRGRSSRVGGTTDGCRPAPSICGGVGPAGDPPRAVLPIHSATPSPALRQRAAAPVAKTSTSPREEIGRQAWESCCQQMRRATADNITNRVIRTTPGGRVVKNLQIPIARRKQKMRKTWRFDPLLRLVDEGVDADVNRRPRHVVVVDRRKRASTSEWISECTLRSTTCLKAIRPMTIYPDNLADTSARGGVQMSGDTQRQPSVAGESAVGGDVGDDNDEDGGSTRESGFSAVNTDDADKRKNMRQQTFDAIVEVMEKHSALMAVLGGHCRGGKQVAVKCQYPRRRKARRSEGRKEGRKEERRDETPRANDEDNESLNLSKKRTREEEELEAKSKLWVDEKKFWGSGPGRMIADAVHDCADYYCAIVNGDAGTTAPHGVIMPPPDVPRVRIEDHAKQEPALRRARQTENVAMHVIHGWIFRSSSRFDGFARADSYVAVDYPTDLAKAVWQSAEWSRVVPPSVIYHALALKMDISLWYVGAYVEDRPEDDDMAAHQESTVMHLASWSHVALRVRQWSDGGKMSHSRLSRVADAFRLLLASCMWVMRMGSDDRFILRTDSTAVIGVVKRHRQVDATVSRWIAHIWTYDFVLEKVPTEKNRADGLSRLEWGSIDDESLEEKPFVDEFLMEDDNEGLPPALSCYTASAITSSREDCWGEKEDPYLHYLLTREDEEEGWYRMVEQAAIATHELAESSRMVERRLNEIEEEPEDPEQDKDAEERFRKDEYDGENKRIGMIIRSNQLDEFYHEKTKRTFKLRRGHFFVDAKEGLPPLRVVCGKGRQLEVIAALHEGLAGGHRGVDATYYKVSRLYHWDGLRNIVMRYCKSCEACQKRSSMRLIEPVYPTVLVEPGSTVHLDLITMPSGKDGMKYVLNMRDNMSGYVEAKAIRKKTAKTVVDWIEEIYLRYSFIRKFVADQGSEFKNEMVRRLMFRLGVRIRFVTPCHPQANAPVERGQMILKDAISKWCQGDSRN</sequence>
<dbReference type="InterPro" id="IPR036397">
    <property type="entry name" value="RNaseH_sf"/>
</dbReference>